<dbReference type="SUPFAM" id="SSF53850">
    <property type="entry name" value="Periplasmic binding protein-like II"/>
    <property type="match status" value="1"/>
</dbReference>
<comment type="caution">
    <text evidence="6">The sequence shown here is derived from an EMBL/GenBank/DDBJ whole genome shotgun (WGS) entry which is preliminary data.</text>
</comment>
<dbReference type="InterPro" id="IPR000847">
    <property type="entry name" value="LysR_HTH_N"/>
</dbReference>
<reference evidence="6 7" key="1">
    <citation type="submission" date="2014-02" db="EMBL/GenBank/DDBJ databases">
        <title>Vibrio fortis Dalian14 Genome Sequencing.</title>
        <authorList>
            <person name="Wang Y."/>
            <person name="Song L."/>
            <person name="Liu G."/>
            <person name="Ding J."/>
        </authorList>
    </citation>
    <scope>NUCLEOTIDE SEQUENCE [LARGE SCALE GENOMIC DNA]</scope>
    <source>
        <strain evidence="6 7">Dalian14</strain>
    </source>
</reference>
<dbReference type="InterPro" id="IPR036388">
    <property type="entry name" value="WH-like_DNA-bd_sf"/>
</dbReference>
<keyword evidence="7" id="KW-1185">Reference proteome</keyword>
<proteinExistence type="inferred from homology"/>
<keyword evidence="2" id="KW-0805">Transcription regulation</keyword>
<keyword evidence="3" id="KW-0238">DNA-binding</keyword>
<dbReference type="Pfam" id="PF00126">
    <property type="entry name" value="HTH_1"/>
    <property type="match status" value="1"/>
</dbReference>
<keyword evidence="4" id="KW-0804">Transcription</keyword>
<dbReference type="InterPro" id="IPR005119">
    <property type="entry name" value="LysR_subst-bd"/>
</dbReference>
<dbReference type="InterPro" id="IPR036390">
    <property type="entry name" value="WH_DNA-bd_sf"/>
</dbReference>
<dbReference type="EMBL" id="JFFR01000027">
    <property type="protein sequence ID" value="KDN27463.1"/>
    <property type="molecule type" value="Genomic_DNA"/>
</dbReference>
<name>A0A066UTD8_9VIBR</name>
<dbReference type="PANTHER" id="PTHR30126:SF91">
    <property type="entry name" value="LYSR FAMILY TRANSCRIPTIONAL REGULATOR"/>
    <property type="match status" value="1"/>
</dbReference>
<comment type="similarity">
    <text evidence="1">Belongs to the LysR transcriptional regulatory family.</text>
</comment>
<feature type="domain" description="HTH lysR-type" evidence="5">
    <location>
        <begin position="1"/>
        <end position="60"/>
    </location>
</feature>
<dbReference type="AlphaFoldDB" id="A0A066UTD8"/>
<protein>
    <submittedName>
        <fullName evidence="6">LysR family transcriptional regulator</fullName>
    </submittedName>
</protein>
<dbReference type="STRING" id="212667.VFDL14_21515"/>
<dbReference type="Gene3D" id="3.40.190.290">
    <property type="match status" value="1"/>
</dbReference>
<dbReference type="OrthoDB" id="9786526at2"/>
<dbReference type="CDD" id="cd05466">
    <property type="entry name" value="PBP2_LTTR_substrate"/>
    <property type="match status" value="1"/>
</dbReference>
<dbReference type="GO" id="GO:0003700">
    <property type="term" value="F:DNA-binding transcription factor activity"/>
    <property type="evidence" value="ECO:0007669"/>
    <property type="project" value="InterPro"/>
</dbReference>
<dbReference type="Gene3D" id="1.10.10.10">
    <property type="entry name" value="Winged helix-like DNA-binding domain superfamily/Winged helix DNA-binding domain"/>
    <property type="match status" value="1"/>
</dbReference>
<evidence type="ECO:0000256" key="3">
    <source>
        <dbReference type="ARBA" id="ARBA00023125"/>
    </source>
</evidence>
<dbReference type="Proteomes" id="UP000027219">
    <property type="component" value="Unassembled WGS sequence"/>
</dbReference>
<dbReference type="RefSeq" id="WP_032552823.1">
    <property type="nucleotide sequence ID" value="NZ_JBEEAX010000004.1"/>
</dbReference>
<sequence>MNFSIEQLQAFVTVYELRSLSKAGIKLNRHRTTVGQVISNLEDMVAVQLFERTSRSIEPTEEAHVLYYYAKQSVEQTRVFDKVAMSLAYGGLEEVTIAYPSFIPHNLLFFIRAQLGKDFPMLRANFVVRSNKAAEEGMHEGDIHFSLMLGHSRSGIQGFDSVFIGHMEFLPFVRKGSPMSQVPPNEVFGELKTNRQLLLRSLVEEGFKDKVVYSADVEEYDQLALVIKMVKEGIGWAWLPKVLNESEFVTDSLEPLIFDELKSGMKCSISLVSLPSKQVLDVKKSIVVAIDEYVARYRRLQDTSNQL</sequence>
<dbReference type="SUPFAM" id="SSF46785">
    <property type="entry name" value="Winged helix' DNA-binding domain"/>
    <property type="match status" value="1"/>
</dbReference>
<accession>A0A066UTD8</accession>
<evidence type="ECO:0000259" key="5">
    <source>
        <dbReference type="PROSITE" id="PS50931"/>
    </source>
</evidence>
<organism evidence="6 7">
    <name type="scientific">Vibrio fortis</name>
    <dbReference type="NCBI Taxonomy" id="212667"/>
    <lineage>
        <taxon>Bacteria</taxon>
        <taxon>Pseudomonadati</taxon>
        <taxon>Pseudomonadota</taxon>
        <taxon>Gammaproteobacteria</taxon>
        <taxon>Vibrionales</taxon>
        <taxon>Vibrionaceae</taxon>
        <taxon>Vibrio</taxon>
    </lineage>
</organism>
<evidence type="ECO:0000256" key="4">
    <source>
        <dbReference type="ARBA" id="ARBA00023163"/>
    </source>
</evidence>
<evidence type="ECO:0000313" key="6">
    <source>
        <dbReference type="EMBL" id="KDN27463.1"/>
    </source>
</evidence>
<dbReference type="PROSITE" id="PS50931">
    <property type="entry name" value="HTH_LYSR"/>
    <property type="match status" value="1"/>
</dbReference>
<evidence type="ECO:0000256" key="1">
    <source>
        <dbReference type="ARBA" id="ARBA00009437"/>
    </source>
</evidence>
<evidence type="ECO:0000256" key="2">
    <source>
        <dbReference type="ARBA" id="ARBA00023015"/>
    </source>
</evidence>
<dbReference type="PANTHER" id="PTHR30126">
    <property type="entry name" value="HTH-TYPE TRANSCRIPTIONAL REGULATOR"/>
    <property type="match status" value="1"/>
</dbReference>
<gene>
    <name evidence="6" type="ORF">VFDL14_21515</name>
</gene>
<evidence type="ECO:0000313" key="7">
    <source>
        <dbReference type="Proteomes" id="UP000027219"/>
    </source>
</evidence>
<dbReference type="GO" id="GO:0000976">
    <property type="term" value="F:transcription cis-regulatory region binding"/>
    <property type="evidence" value="ECO:0007669"/>
    <property type="project" value="TreeGrafter"/>
</dbReference>
<dbReference type="Pfam" id="PF03466">
    <property type="entry name" value="LysR_substrate"/>
    <property type="match status" value="1"/>
</dbReference>